<evidence type="ECO:0000256" key="5">
    <source>
        <dbReference type="ARBA" id="ARBA00023136"/>
    </source>
</evidence>
<keyword evidence="4 6" id="KW-1133">Transmembrane helix</keyword>
<evidence type="ECO:0000313" key="8">
    <source>
        <dbReference type="Proteomes" id="UP000197208"/>
    </source>
</evidence>
<keyword evidence="8" id="KW-1185">Reference proteome</keyword>
<dbReference type="Proteomes" id="UP000197208">
    <property type="component" value="Unassembled WGS sequence"/>
</dbReference>
<evidence type="ECO:0000256" key="2">
    <source>
        <dbReference type="ARBA" id="ARBA00022475"/>
    </source>
</evidence>
<feature type="transmembrane region" description="Helical" evidence="6">
    <location>
        <begin position="94"/>
        <end position="118"/>
    </location>
</feature>
<protein>
    <recommendedName>
        <fullName evidence="9">Flippase</fullName>
    </recommendedName>
</protein>
<keyword evidence="2" id="KW-1003">Cell membrane</keyword>
<evidence type="ECO:0000256" key="3">
    <source>
        <dbReference type="ARBA" id="ARBA00022692"/>
    </source>
</evidence>
<feature type="transmembrane region" description="Helical" evidence="6">
    <location>
        <begin position="20"/>
        <end position="40"/>
    </location>
</feature>
<feature type="transmembrane region" description="Helical" evidence="6">
    <location>
        <begin position="52"/>
        <end position="73"/>
    </location>
</feature>
<feature type="transmembrane region" description="Helical" evidence="6">
    <location>
        <begin position="368"/>
        <end position="387"/>
    </location>
</feature>
<sequence>MRSPKMRNLFSKLNGGKFLVELISLHGTQIANIIIPLIMLPILGKSLGAKAYGSYIVIQSLIIIASLVIEYGFNFSGTRLISKHFDNRAVQTQIVSKIVGAKVLLSILVVFLAAILAILQWQKFSLYEITIISIGALSLGWYPIWYFQGKGNLAKFATFDVIIKSLSVILTLVLVKESSDLHIALLLSIAASFTSALFGNIKILSEIGKIKIDFSESIKMMIDEKDMAIYRILSSSIGNTSSLILSAFSSTTTVAVYSGAEKLASGSRFFIMPFNQVFFTRVSRYGKDNILKARREFLFSLALLMLISFLTMTIGWIFAPFLVEIFLGSEFSSTIEIMRYLLMITPIFVLGNTLSMQWMVPLGFDKQYNTIIATGAIISLALMIFIIPRFGPLGMVIITGSVELLICAMMMIYLIKLDLNPFLRSQNFQPETTASQQEQQ</sequence>
<dbReference type="Pfam" id="PF01943">
    <property type="entry name" value="Polysacc_synt"/>
    <property type="match status" value="1"/>
</dbReference>
<keyword evidence="3 6" id="KW-0812">Transmembrane</keyword>
<comment type="caution">
    <text evidence="7">The sequence shown here is derived from an EMBL/GenBank/DDBJ whole genome shotgun (WGS) entry which is preliminary data.</text>
</comment>
<keyword evidence="5 6" id="KW-0472">Membrane</keyword>
<dbReference type="PANTHER" id="PTHR30250:SF11">
    <property type="entry name" value="O-ANTIGEN TRANSPORTER-RELATED"/>
    <property type="match status" value="1"/>
</dbReference>
<evidence type="ECO:0000256" key="6">
    <source>
        <dbReference type="SAM" id="Phobius"/>
    </source>
</evidence>
<reference evidence="7 8" key="1">
    <citation type="submission" date="2017-05" db="EMBL/GenBank/DDBJ databases">
        <title>De novo genome assembly of Deniococcus indicus strain DR1.</title>
        <authorList>
            <person name="Chauhan D."/>
            <person name="Yennamalli R.M."/>
            <person name="Priyadarshini R."/>
        </authorList>
    </citation>
    <scope>NUCLEOTIDE SEQUENCE [LARGE SCALE GENOMIC DNA]</scope>
    <source>
        <strain evidence="7 8">DR1</strain>
    </source>
</reference>
<evidence type="ECO:0000313" key="7">
    <source>
        <dbReference type="EMBL" id="OWL94571.1"/>
    </source>
</evidence>
<proteinExistence type="predicted"/>
<dbReference type="AlphaFoldDB" id="A0A246BH66"/>
<dbReference type="InterPro" id="IPR050833">
    <property type="entry name" value="Poly_Biosynth_Transport"/>
</dbReference>
<dbReference type="OrthoDB" id="63672at2"/>
<evidence type="ECO:0008006" key="9">
    <source>
        <dbReference type="Google" id="ProtNLM"/>
    </source>
</evidence>
<accession>A0A246BH66</accession>
<gene>
    <name evidence="7" type="ORF">CBQ26_15185</name>
</gene>
<feature type="transmembrane region" description="Helical" evidence="6">
    <location>
        <begin position="156"/>
        <end position="175"/>
    </location>
</feature>
<organism evidence="7 8">
    <name type="scientific">Deinococcus indicus</name>
    <dbReference type="NCBI Taxonomy" id="223556"/>
    <lineage>
        <taxon>Bacteria</taxon>
        <taxon>Thermotogati</taxon>
        <taxon>Deinococcota</taxon>
        <taxon>Deinococci</taxon>
        <taxon>Deinococcales</taxon>
        <taxon>Deinococcaceae</taxon>
        <taxon>Deinococcus</taxon>
    </lineage>
</organism>
<evidence type="ECO:0000256" key="4">
    <source>
        <dbReference type="ARBA" id="ARBA00022989"/>
    </source>
</evidence>
<feature type="transmembrane region" description="Helical" evidence="6">
    <location>
        <begin position="181"/>
        <end position="201"/>
    </location>
</feature>
<dbReference type="PANTHER" id="PTHR30250">
    <property type="entry name" value="PST FAMILY PREDICTED COLANIC ACID TRANSPORTER"/>
    <property type="match status" value="1"/>
</dbReference>
<feature type="transmembrane region" description="Helical" evidence="6">
    <location>
        <begin position="297"/>
        <end position="317"/>
    </location>
</feature>
<name>A0A246BH66_9DEIO</name>
<evidence type="ECO:0000256" key="1">
    <source>
        <dbReference type="ARBA" id="ARBA00004651"/>
    </source>
</evidence>
<feature type="transmembrane region" description="Helical" evidence="6">
    <location>
        <begin position="393"/>
        <end position="415"/>
    </location>
</feature>
<dbReference type="EMBL" id="NHMK01000024">
    <property type="protein sequence ID" value="OWL94571.1"/>
    <property type="molecule type" value="Genomic_DNA"/>
</dbReference>
<feature type="transmembrane region" description="Helical" evidence="6">
    <location>
        <begin position="124"/>
        <end position="144"/>
    </location>
</feature>
<feature type="transmembrane region" description="Helical" evidence="6">
    <location>
        <begin position="337"/>
        <end position="356"/>
    </location>
</feature>
<dbReference type="GO" id="GO:0005886">
    <property type="term" value="C:plasma membrane"/>
    <property type="evidence" value="ECO:0007669"/>
    <property type="project" value="UniProtKB-SubCell"/>
</dbReference>
<comment type="subcellular location">
    <subcellularLocation>
        <location evidence="1">Cell membrane</location>
        <topology evidence="1">Multi-pass membrane protein</topology>
    </subcellularLocation>
</comment>
<dbReference type="InterPro" id="IPR002797">
    <property type="entry name" value="Polysacc_synth"/>
</dbReference>